<evidence type="ECO:0000256" key="5">
    <source>
        <dbReference type="RuleBase" id="RU000551"/>
    </source>
</evidence>
<dbReference type="OrthoDB" id="431557at2759"/>
<organism evidence="8 9">
    <name type="scientific">Ectocarpus siliculosus</name>
    <name type="common">Brown alga</name>
    <name type="synonym">Conferva siliculosa</name>
    <dbReference type="NCBI Taxonomy" id="2880"/>
    <lineage>
        <taxon>Eukaryota</taxon>
        <taxon>Sar</taxon>
        <taxon>Stramenopiles</taxon>
        <taxon>Ochrophyta</taxon>
        <taxon>PX clade</taxon>
        <taxon>Phaeophyceae</taxon>
        <taxon>Ectocarpales</taxon>
        <taxon>Ectocarpaceae</taxon>
        <taxon>Ectocarpus</taxon>
    </lineage>
</organism>
<feature type="region of interest" description="Disordered" evidence="6">
    <location>
        <begin position="239"/>
        <end position="263"/>
    </location>
</feature>
<dbReference type="STRING" id="2880.D8LID9"/>
<dbReference type="PROSITE" id="PS00388">
    <property type="entry name" value="PROTEASOME_ALPHA_1"/>
    <property type="match status" value="1"/>
</dbReference>
<dbReference type="Proteomes" id="UP000002630">
    <property type="component" value="Unassembled WGS sequence"/>
</dbReference>
<dbReference type="GO" id="GO:0006511">
    <property type="term" value="P:ubiquitin-dependent protein catabolic process"/>
    <property type="evidence" value="ECO:0007669"/>
    <property type="project" value="InterPro"/>
</dbReference>
<gene>
    <name evidence="8" type="ORF">Esi_0022_0053</name>
</gene>
<accession>D8LID9</accession>
<evidence type="ECO:0000259" key="7">
    <source>
        <dbReference type="PROSITE" id="PS00388"/>
    </source>
</evidence>
<evidence type="ECO:0000256" key="6">
    <source>
        <dbReference type="SAM" id="MobiDB-lite"/>
    </source>
</evidence>
<keyword evidence="1 5" id="KW-0963">Cytoplasm</keyword>
<dbReference type="SUPFAM" id="SSF56235">
    <property type="entry name" value="N-terminal nucleophile aminohydrolases (Ntn hydrolases)"/>
    <property type="match status" value="1"/>
</dbReference>
<dbReference type="PROSITE" id="PS51475">
    <property type="entry name" value="PROTEASOME_ALPHA_2"/>
    <property type="match status" value="1"/>
</dbReference>
<dbReference type="FunFam" id="3.60.20.10:FF:000016">
    <property type="entry name" value="Proteasome subunit alpha type-6"/>
    <property type="match status" value="1"/>
</dbReference>
<dbReference type="SMART" id="SM00948">
    <property type="entry name" value="Proteasome_A_N"/>
    <property type="match status" value="1"/>
</dbReference>
<dbReference type="MEROPS" id="T01.976"/>
<comment type="subcellular location">
    <subcellularLocation>
        <location evidence="5">Cytoplasm</location>
    </subcellularLocation>
    <subcellularLocation>
        <location evidence="5">Nucleus</location>
    </subcellularLocation>
</comment>
<comment type="subunit">
    <text evidence="5">The 26S proteasome consists of a 20S proteasome core and two 19S regulatory subunits.</text>
</comment>
<sequence length="263" mass="28785">MFRNQYDTDVTVWSPQGRLHQVEYAMEAVKQGGASLGLRSGSHVVLAALKRAPNEMSAPQKKIFKLDSNMGVAIAGLTADARSLAKYMRTECLNHKYVYGTTMQASRLVLDLADMHQRTTQSYVRRPYGVGMLVAAHDQTGPHLFQTCPSGNYFEYVAMAIGARSQSAKTYLEKHFEDFENCDLDELVKHALKALSGCVTGDKELDANGLTLAIVGKDKVFESLEGEQLQPYMDAIELEGNAAQPMDEGDGEEKAPAPDAGMA</sequence>
<keyword evidence="9" id="KW-1185">Reference proteome</keyword>
<dbReference type="GO" id="GO:0019773">
    <property type="term" value="C:proteasome core complex, alpha-subunit complex"/>
    <property type="evidence" value="ECO:0007669"/>
    <property type="project" value="UniProtKB-UniRule"/>
</dbReference>
<dbReference type="GO" id="GO:0005737">
    <property type="term" value="C:cytoplasm"/>
    <property type="evidence" value="ECO:0007669"/>
    <property type="project" value="UniProtKB-SubCell"/>
</dbReference>
<evidence type="ECO:0000256" key="2">
    <source>
        <dbReference type="ARBA" id="ARBA00022942"/>
    </source>
</evidence>
<dbReference type="Pfam" id="PF10584">
    <property type="entry name" value="Proteasome_A_N"/>
    <property type="match status" value="1"/>
</dbReference>
<dbReference type="Pfam" id="PF00227">
    <property type="entry name" value="Proteasome"/>
    <property type="match status" value="1"/>
</dbReference>
<proteinExistence type="inferred from homology"/>
<dbReference type="eggNOG" id="KOG0863">
    <property type="taxonomic scope" value="Eukaryota"/>
</dbReference>
<dbReference type="InParanoid" id="D8LID9"/>
<dbReference type="InterPro" id="IPR000426">
    <property type="entry name" value="Proteasome_asu_N"/>
</dbReference>
<dbReference type="InterPro" id="IPR023332">
    <property type="entry name" value="Proteasome_alpha-type"/>
</dbReference>
<dbReference type="InterPro" id="IPR050115">
    <property type="entry name" value="Proteasome_alpha"/>
</dbReference>
<evidence type="ECO:0000256" key="4">
    <source>
        <dbReference type="PROSITE-ProRule" id="PRU00808"/>
    </source>
</evidence>
<feature type="domain" description="Proteasome alpha-type subunits" evidence="7">
    <location>
        <begin position="6"/>
        <end position="28"/>
    </location>
</feature>
<dbReference type="PANTHER" id="PTHR11599">
    <property type="entry name" value="PROTEASOME SUBUNIT ALPHA/BETA"/>
    <property type="match status" value="1"/>
</dbReference>
<keyword evidence="3 5" id="KW-0539">Nucleus</keyword>
<evidence type="ECO:0000256" key="3">
    <source>
        <dbReference type="ARBA" id="ARBA00023242"/>
    </source>
</evidence>
<keyword evidence="2 4" id="KW-0647">Proteasome</keyword>
<name>D8LID9_ECTSI</name>
<reference evidence="8 9" key="1">
    <citation type="journal article" date="2010" name="Nature">
        <title>The Ectocarpus genome and the independent evolution of multicellularity in brown algae.</title>
        <authorList>
            <person name="Cock J.M."/>
            <person name="Sterck L."/>
            <person name="Rouze P."/>
            <person name="Scornet D."/>
            <person name="Allen A.E."/>
            <person name="Amoutzias G."/>
            <person name="Anthouard V."/>
            <person name="Artiguenave F."/>
            <person name="Aury J.M."/>
            <person name="Badger J.H."/>
            <person name="Beszteri B."/>
            <person name="Billiau K."/>
            <person name="Bonnet E."/>
            <person name="Bothwell J.H."/>
            <person name="Bowler C."/>
            <person name="Boyen C."/>
            <person name="Brownlee C."/>
            <person name="Carrano C.J."/>
            <person name="Charrier B."/>
            <person name="Cho G.Y."/>
            <person name="Coelho S.M."/>
            <person name="Collen J."/>
            <person name="Corre E."/>
            <person name="Da Silva C."/>
            <person name="Delage L."/>
            <person name="Delaroque N."/>
            <person name="Dittami S.M."/>
            <person name="Doulbeau S."/>
            <person name="Elias M."/>
            <person name="Farnham G."/>
            <person name="Gachon C.M."/>
            <person name="Gschloessl B."/>
            <person name="Heesch S."/>
            <person name="Jabbari K."/>
            <person name="Jubin C."/>
            <person name="Kawai H."/>
            <person name="Kimura K."/>
            <person name="Kloareg B."/>
            <person name="Kupper F.C."/>
            <person name="Lang D."/>
            <person name="Le Bail A."/>
            <person name="Leblanc C."/>
            <person name="Lerouge P."/>
            <person name="Lohr M."/>
            <person name="Lopez P.J."/>
            <person name="Martens C."/>
            <person name="Maumus F."/>
            <person name="Michel G."/>
            <person name="Miranda-Saavedra D."/>
            <person name="Morales J."/>
            <person name="Moreau H."/>
            <person name="Motomura T."/>
            <person name="Nagasato C."/>
            <person name="Napoli C.A."/>
            <person name="Nelson D.R."/>
            <person name="Nyvall-Collen P."/>
            <person name="Peters A.F."/>
            <person name="Pommier C."/>
            <person name="Potin P."/>
            <person name="Poulain J."/>
            <person name="Quesneville H."/>
            <person name="Read B."/>
            <person name="Rensing S.A."/>
            <person name="Ritter A."/>
            <person name="Rousvoal S."/>
            <person name="Samanta M."/>
            <person name="Samson G."/>
            <person name="Schroeder D.C."/>
            <person name="Segurens B."/>
            <person name="Strittmatter M."/>
            <person name="Tonon T."/>
            <person name="Tregear J.W."/>
            <person name="Valentin K."/>
            <person name="von Dassow P."/>
            <person name="Yamagishi T."/>
            <person name="Van de Peer Y."/>
            <person name="Wincker P."/>
        </authorList>
    </citation>
    <scope>NUCLEOTIDE SEQUENCE [LARGE SCALE GENOMIC DNA]</scope>
    <source>
        <strain evidence="9">Ec32 / CCAP1310/4</strain>
    </source>
</reference>
<dbReference type="FunCoup" id="D8LID9">
    <property type="interactions" value="582"/>
</dbReference>
<comment type="similarity">
    <text evidence="4 5">Belongs to the peptidase T1A family.</text>
</comment>
<dbReference type="InterPro" id="IPR001353">
    <property type="entry name" value="Proteasome_sua/b"/>
</dbReference>
<dbReference type="InterPro" id="IPR029055">
    <property type="entry name" value="Ntn_hydrolases_N"/>
</dbReference>
<evidence type="ECO:0000256" key="1">
    <source>
        <dbReference type="ARBA" id="ARBA00022490"/>
    </source>
</evidence>
<dbReference type="Gene3D" id="3.60.20.10">
    <property type="entry name" value="Glutamine Phosphoribosylpyrophosphate, subunit 1, domain 1"/>
    <property type="match status" value="1"/>
</dbReference>
<protein>
    <recommendedName>
        <fullName evidence="5">Proteasome subunit alpha type</fullName>
    </recommendedName>
</protein>
<dbReference type="CDD" id="cd03749">
    <property type="entry name" value="proteasome_alpha_type_1"/>
    <property type="match status" value="1"/>
</dbReference>
<evidence type="ECO:0000313" key="9">
    <source>
        <dbReference type="Proteomes" id="UP000002630"/>
    </source>
</evidence>
<dbReference type="GO" id="GO:0005634">
    <property type="term" value="C:nucleus"/>
    <property type="evidence" value="ECO:0007669"/>
    <property type="project" value="UniProtKB-SubCell"/>
</dbReference>
<evidence type="ECO:0000313" key="8">
    <source>
        <dbReference type="EMBL" id="CBN79978.1"/>
    </source>
</evidence>
<dbReference type="AlphaFoldDB" id="D8LID9"/>
<dbReference type="EMBL" id="FN649760">
    <property type="protein sequence ID" value="CBN79978.1"/>
    <property type="molecule type" value="Genomic_DNA"/>
</dbReference>
<dbReference type="InterPro" id="IPR035144">
    <property type="entry name" value="Proteasome_alpha1"/>
</dbReference>